<dbReference type="Proteomes" id="UP000181898">
    <property type="component" value="Chromosome"/>
</dbReference>
<dbReference type="Pfam" id="PF09697">
    <property type="entry name" value="Porph_ging"/>
    <property type="match status" value="1"/>
</dbReference>
<dbReference type="RefSeq" id="WP_072555083.1">
    <property type="nucleotide sequence ID" value="NZ_CP018155.1"/>
</dbReference>
<sequence length="284" mass="32787">MKALQFKIIILLVSFTTSSSFYLTKNIPEVKDFQGKATYISKTKMDLGTWGNRMSVAQKKQIGERLKNRLEKTYTLTFNKQESFFEEQDKIDAISGATDSWGKNFTPGDQYKNVSKNSQIQSQEFYGKRFLVKDKLQDIEWNLDSETKVIGNYECYKATASIPTEELTWYSFSWSKINSREKKKEKNNVKENKISMTTVEVWYTQQIPVSHGPQEFWGLPGLILEVSSGNTTLVCTELIINPKDKLEITAPKKGEIVTKTEYQNIISKKMKEFRDMRAGRGRGR</sequence>
<dbReference type="AlphaFoldDB" id="A0A1L3JI11"/>
<dbReference type="STRING" id="1850252.LPB136_05010"/>
<dbReference type="KEGG" id="ten:LPB136_05010"/>
<dbReference type="EMBL" id="CP018155">
    <property type="protein sequence ID" value="APG64758.1"/>
    <property type="molecule type" value="Genomic_DNA"/>
</dbReference>
<protein>
    <submittedName>
        <fullName evidence="1">Ribonuclease Z</fullName>
    </submittedName>
</protein>
<accession>A0A1L3JI11</accession>
<organism evidence="1 2">
    <name type="scientific">Tenacibaculum todarodis</name>
    <dbReference type="NCBI Taxonomy" id="1850252"/>
    <lineage>
        <taxon>Bacteria</taxon>
        <taxon>Pseudomonadati</taxon>
        <taxon>Bacteroidota</taxon>
        <taxon>Flavobacteriia</taxon>
        <taxon>Flavobacteriales</taxon>
        <taxon>Flavobacteriaceae</taxon>
        <taxon>Tenacibaculum</taxon>
    </lineage>
</organism>
<dbReference type="NCBIfam" id="TIGR01200">
    <property type="entry name" value="GLPGLI"/>
    <property type="match status" value="1"/>
</dbReference>
<reference evidence="1 2" key="1">
    <citation type="submission" date="2016-11" db="EMBL/GenBank/DDBJ databases">
        <title>Tenacibaculum sp. LPB0136, isolated from marine environment.</title>
        <authorList>
            <person name="Kim E."/>
            <person name="Yi H."/>
        </authorList>
    </citation>
    <scope>NUCLEOTIDE SEQUENCE [LARGE SCALE GENOMIC DNA]</scope>
    <source>
        <strain evidence="1 2">LPB0136</strain>
    </source>
</reference>
<proteinExistence type="predicted"/>
<dbReference type="OrthoDB" id="1068986at2"/>
<keyword evidence="2" id="KW-1185">Reference proteome</keyword>
<evidence type="ECO:0000313" key="2">
    <source>
        <dbReference type="Proteomes" id="UP000181898"/>
    </source>
</evidence>
<dbReference type="InterPro" id="IPR005901">
    <property type="entry name" value="GLPGLI"/>
</dbReference>
<gene>
    <name evidence="1" type="ORF">LPB136_05010</name>
</gene>
<evidence type="ECO:0000313" key="1">
    <source>
        <dbReference type="EMBL" id="APG64758.1"/>
    </source>
</evidence>
<name>A0A1L3JI11_9FLAO</name>